<evidence type="ECO:0000313" key="5">
    <source>
        <dbReference type="Proteomes" id="UP000033632"/>
    </source>
</evidence>
<dbReference type="Pfam" id="PF13416">
    <property type="entry name" value="SBP_bac_8"/>
    <property type="match status" value="1"/>
</dbReference>
<dbReference type="EMBL" id="JZEX01000119">
    <property type="protein sequence ID" value="KKB11321.1"/>
    <property type="molecule type" value="Genomic_DNA"/>
</dbReference>
<gene>
    <name evidence="4" type="ORF">VE25_13485</name>
</gene>
<evidence type="ECO:0000256" key="3">
    <source>
        <dbReference type="ARBA" id="ARBA00022764"/>
    </source>
</evidence>
<dbReference type="InterPro" id="IPR006059">
    <property type="entry name" value="SBP"/>
</dbReference>
<dbReference type="PATRIC" id="fig|443610.3.peg.939"/>
<sequence length="428" mass="45824">MTHSFNRRTVLAGLGGLAAVPLATRLAHGQETRLRFFWWGNQDRADRTQRVIDLYEAANPGTVVEGETAPFADFWTRLATQVVGGNPPDIIQMDFRYIAEYADRNALLPLDDYLGNLLDLSEIPTDQVDANRVNGRLYGISFGVNCAALQVNTDAWAEAGIEPPTLGMTYEAFAEACARLREATPRDNFYGTSDASGVEVPFENFLRQRGRALYTAEGEIAFDETDAADWYALWDGMRQSGACVTADMQASDQNTIETSMLIQGRAACNFGLANAIGPIRNLTAETIALAPYPLIGADAQPGHYLRPATRVSIAAATPNPEEAVKFLAYFTQDLEAAKILGAERGIPVAPTIQQAIASSISPAERSSVEYIAAIGDVVGPLPPQSPPGAGEVTDLLMQVSQEVAFGVRSPQDGGAALVAGAADILARA</sequence>
<keyword evidence="5" id="KW-1185">Reference proteome</keyword>
<comment type="caution">
    <text evidence="4">The sequence shown here is derived from an EMBL/GenBank/DDBJ whole genome shotgun (WGS) entry which is preliminary data.</text>
</comment>
<comment type="similarity">
    <text evidence="2">Belongs to the bacterial solute-binding protein 1 family.</text>
</comment>
<dbReference type="InterPro" id="IPR050490">
    <property type="entry name" value="Bact_solute-bd_prot1"/>
</dbReference>
<dbReference type="Gene3D" id="3.40.190.10">
    <property type="entry name" value="Periplasmic binding protein-like II"/>
    <property type="match status" value="2"/>
</dbReference>
<dbReference type="PANTHER" id="PTHR43649:SF11">
    <property type="entry name" value="ABC TRANSPORTER SUBSTRATE-BINDING PROTEIN YESO-RELATED"/>
    <property type="match status" value="1"/>
</dbReference>
<name>A0A0F5FR32_9HYPH</name>
<dbReference type="GO" id="GO:0042597">
    <property type="term" value="C:periplasmic space"/>
    <property type="evidence" value="ECO:0007669"/>
    <property type="project" value="UniProtKB-SubCell"/>
</dbReference>
<protein>
    <submittedName>
        <fullName evidence="4">Uncharacterized protein</fullName>
    </submittedName>
</protein>
<proteinExistence type="inferred from homology"/>
<dbReference type="RefSeq" id="WP_046109146.1">
    <property type="nucleotide sequence ID" value="NZ_JZEX01000119.1"/>
</dbReference>
<dbReference type="SUPFAM" id="SSF53850">
    <property type="entry name" value="Periplasmic binding protein-like II"/>
    <property type="match status" value="1"/>
</dbReference>
<dbReference type="AlphaFoldDB" id="A0A0F5FR32"/>
<keyword evidence="3" id="KW-0574">Periplasm</keyword>
<accession>A0A0F5FR32</accession>
<evidence type="ECO:0000313" key="4">
    <source>
        <dbReference type="EMBL" id="KKB11321.1"/>
    </source>
</evidence>
<evidence type="ECO:0000256" key="1">
    <source>
        <dbReference type="ARBA" id="ARBA00004418"/>
    </source>
</evidence>
<comment type="subcellular location">
    <subcellularLocation>
        <location evidence="1">Periplasm</location>
    </subcellularLocation>
</comment>
<dbReference type="OrthoDB" id="7317090at2"/>
<dbReference type="STRING" id="443610.VE25_13485"/>
<organism evidence="4 5">
    <name type="scientific">Devosia geojensis</name>
    <dbReference type="NCBI Taxonomy" id="443610"/>
    <lineage>
        <taxon>Bacteria</taxon>
        <taxon>Pseudomonadati</taxon>
        <taxon>Pseudomonadota</taxon>
        <taxon>Alphaproteobacteria</taxon>
        <taxon>Hyphomicrobiales</taxon>
        <taxon>Devosiaceae</taxon>
        <taxon>Devosia</taxon>
    </lineage>
</organism>
<dbReference type="PANTHER" id="PTHR43649">
    <property type="entry name" value="ARABINOSE-BINDING PROTEIN-RELATED"/>
    <property type="match status" value="1"/>
</dbReference>
<evidence type="ECO:0000256" key="2">
    <source>
        <dbReference type="ARBA" id="ARBA00008520"/>
    </source>
</evidence>
<reference evidence="4 5" key="1">
    <citation type="submission" date="2015-03" db="EMBL/GenBank/DDBJ databases">
        <authorList>
            <person name="Hassan Y.I."/>
            <person name="Lepp D."/>
            <person name="Li X.-Z."/>
            <person name="Zhou T."/>
        </authorList>
    </citation>
    <scope>NUCLEOTIDE SEQUENCE [LARGE SCALE GENOMIC DNA]</scope>
    <source>
        <strain evidence="4 5">BD-c194</strain>
    </source>
</reference>
<dbReference type="Proteomes" id="UP000033632">
    <property type="component" value="Unassembled WGS sequence"/>
</dbReference>